<protein>
    <submittedName>
        <fullName evidence="3">Uncharacterized protein</fullName>
    </submittedName>
</protein>
<dbReference type="InterPro" id="IPR026082">
    <property type="entry name" value="ABCA"/>
</dbReference>
<dbReference type="Pfam" id="PF23321">
    <property type="entry name" value="R1_ABCA1"/>
    <property type="match status" value="1"/>
</dbReference>
<dbReference type="Proteomes" id="UP000233140">
    <property type="component" value="Unassembled WGS sequence"/>
</dbReference>
<dbReference type="SUPFAM" id="SSF52540">
    <property type="entry name" value="P-loop containing nucleoside triphosphate hydrolases"/>
    <property type="match status" value="1"/>
</dbReference>
<dbReference type="OMA" id="YEIEIMN"/>
<dbReference type="GO" id="GO:0140359">
    <property type="term" value="F:ABC-type transporter activity"/>
    <property type="evidence" value="ECO:0007669"/>
    <property type="project" value="InterPro"/>
</dbReference>
<organism evidence="3 4">
    <name type="scientific">Mandrillus leucophaeus</name>
    <name type="common">Drill</name>
    <name type="synonym">Papio leucophaeus</name>
    <dbReference type="NCBI Taxonomy" id="9568"/>
    <lineage>
        <taxon>Eukaryota</taxon>
        <taxon>Metazoa</taxon>
        <taxon>Chordata</taxon>
        <taxon>Craniata</taxon>
        <taxon>Vertebrata</taxon>
        <taxon>Euteleostomi</taxon>
        <taxon>Mammalia</taxon>
        <taxon>Eutheria</taxon>
        <taxon>Euarchontoglires</taxon>
        <taxon>Primates</taxon>
        <taxon>Haplorrhini</taxon>
        <taxon>Catarrhini</taxon>
        <taxon>Cercopithecidae</taxon>
        <taxon>Cercopithecinae</taxon>
        <taxon>Mandrillus</taxon>
    </lineage>
</organism>
<accession>A0A2K5YSV7</accession>
<name>A0A2K5YSV7_MANLE</name>
<dbReference type="Ensembl" id="ENSMLET00000042139.1">
    <property type="protein sequence ID" value="ENSMLEP00000018652.1"/>
    <property type="gene ID" value="ENSMLEG00000033518.1"/>
</dbReference>
<feature type="domain" description="ABCA1-4-like C-terminal R2 regulatory" evidence="2">
    <location>
        <begin position="249"/>
        <end position="313"/>
    </location>
</feature>
<dbReference type="AlphaFoldDB" id="A0A2K5YSV7"/>
<dbReference type="InterPro" id="IPR056264">
    <property type="entry name" value="R2_ABCA1-4-like"/>
</dbReference>
<dbReference type="FunFam" id="3.40.50.300:FF:006068">
    <property type="entry name" value="Putative ATP-binding cassette sub-family A member 11"/>
    <property type="match status" value="1"/>
</dbReference>
<evidence type="ECO:0000313" key="3">
    <source>
        <dbReference type="Ensembl" id="ENSMLEP00000018652.1"/>
    </source>
</evidence>
<dbReference type="GO" id="GO:0016020">
    <property type="term" value="C:membrane"/>
    <property type="evidence" value="ECO:0007669"/>
    <property type="project" value="InterPro"/>
</dbReference>
<dbReference type="Pfam" id="PF00005">
    <property type="entry name" value="ABC_tran"/>
    <property type="match status" value="1"/>
</dbReference>
<dbReference type="PANTHER" id="PTHR19229:SF269">
    <property type="entry name" value="ATP-BINDING CASSETTE SUB-FAMILY A MEMBER 10"/>
    <property type="match status" value="1"/>
</dbReference>
<dbReference type="Gene3D" id="3.40.50.300">
    <property type="entry name" value="P-loop containing nucleotide triphosphate hydrolases"/>
    <property type="match status" value="2"/>
</dbReference>
<dbReference type="GeneTree" id="ENSGT00940000162673"/>
<feature type="domain" description="ABC transporter" evidence="1">
    <location>
        <begin position="85"/>
        <end position="211"/>
    </location>
</feature>
<reference evidence="3" key="2">
    <citation type="submission" date="2025-09" db="UniProtKB">
        <authorList>
            <consortium name="Ensembl"/>
        </authorList>
    </citation>
    <scope>IDENTIFICATION</scope>
</reference>
<evidence type="ECO:0000259" key="2">
    <source>
        <dbReference type="Pfam" id="PF23321"/>
    </source>
</evidence>
<evidence type="ECO:0000259" key="1">
    <source>
        <dbReference type="Pfam" id="PF00005"/>
    </source>
</evidence>
<dbReference type="InterPro" id="IPR003439">
    <property type="entry name" value="ABC_transporter-like_ATP-bd"/>
</dbReference>
<dbReference type="GO" id="GO:0005319">
    <property type="term" value="F:lipid transporter activity"/>
    <property type="evidence" value="ECO:0007669"/>
    <property type="project" value="TreeGrafter"/>
</dbReference>
<reference evidence="3" key="1">
    <citation type="submission" date="2025-08" db="UniProtKB">
        <authorList>
            <consortium name="Ensembl"/>
        </authorList>
    </citation>
    <scope>IDENTIFICATION</scope>
</reference>
<keyword evidence="4" id="KW-1185">Reference proteome</keyword>
<dbReference type="InterPro" id="IPR027417">
    <property type="entry name" value="P-loop_NTPase"/>
</dbReference>
<evidence type="ECO:0000313" key="4">
    <source>
        <dbReference type="Proteomes" id="UP000233140"/>
    </source>
</evidence>
<dbReference type="GO" id="GO:0005524">
    <property type="term" value="F:ATP binding"/>
    <property type="evidence" value="ECO:0007669"/>
    <property type="project" value="InterPro"/>
</dbReference>
<dbReference type="PANTHER" id="PTHR19229">
    <property type="entry name" value="ATP-BINDING CASSETTE TRANSPORTER SUBFAMILY A ABCA"/>
    <property type="match status" value="1"/>
</dbReference>
<proteinExistence type="predicted"/>
<sequence length="339" mass="38396">MKYEIEIMNKDPVFRVSPRRRETHPYPEEPEEEDVQAERVQAANALTTPNLEEEPVITASCLHKEYYEAKKSCFSTRKKKIAIRNVSFLGHSGSGKSTSIKMTTGFTKPTAEAVVLQGNRASVKQQHDNSLKFLGYCPQKNSLWPKLTMKEHLELYAAVKGLGKEYARKLCFVLSILGNPSVVLLDELFTRMYPEGQQQMWQILQATVKNKERGALLTTHYMSEAKAVCGTLGCIGSIQHLKNKNKKMKKPTQVEALHTEILKLFPQAAQQERRSSLMAYKLPVEDVHPLSQAFFKVEAVKQTFNVEEYSLSQGTLEQVFLELRTEQALGNVDDRSTAV</sequence>
<dbReference type="GO" id="GO:0016887">
    <property type="term" value="F:ATP hydrolysis activity"/>
    <property type="evidence" value="ECO:0007669"/>
    <property type="project" value="InterPro"/>
</dbReference>